<dbReference type="WBParaSite" id="ACRNAN_scaffold4934.g26551.t1">
    <property type="protein sequence ID" value="ACRNAN_scaffold4934.g26551.t1"/>
    <property type="gene ID" value="ACRNAN_scaffold4934.g26551"/>
</dbReference>
<protein>
    <submittedName>
        <fullName evidence="2">Uncharacterized protein</fullName>
    </submittedName>
</protein>
<evidence type="ECO:0000313" key="1">
    <source>
        <dbReference type="Proteomes" id="UP000887540"/>
    </source>
</evidence>
<dbReference type="AlphaFoldDB" id="A0A914DZB8"/>
<name>A0A914DZB8_9BILA</name>
<accession>A0A914DZB8</accession>
<evidence type="ECO:0000313" key="2">
    <source>
        <dbReference type="WBParaSite" id="ACRNAN_scaffold4934.g26551.t1"/>
    </source>
</evidence>
<sequence length="148" mass="17351">MQNGKVHNKTFALHKEELLNDEVRTKQLKKLKKENELLKKQFVSKWSGRSRTSLNSRLNEIDELASDSDYEENARIIFMLLHKDTVYQPFVRPINFINALPKFYLMRQNIMRGKICAKNNAGIHAAIDNHIRSIYKEEERINIPGAQI</sequence>
<proteinExistence type="predicted"/>
<organism evidence="1 2">
    <name type="scientific">Acrobeloides nanus</name>
    <dbReference type="NCBI Taxonomy" id="290746"/>
    <lineage>
        <taxon>Eukaryota</taxon>
        <taxon>Metazoa</taxon>
        <taxon>Ecdysozoa</taxon>
        <taxon>Nematoda</taxon>
        <taxon>Chromadorea</taxon>
        <taxon>Rhabditida</taxon>
        <taxon>Tylenchina</taxon>
        <taxon>Cephalobomorpha</taxon>
        <taxon>Cephaloboidea</taxon>
        <taxon>Cephalobidae</taxon>
        <taxon>Acrobeloides</taxon>
    </lineage>
</organism>
<reference evidence="2" key="1">
    <citation type="submission" date="2022-11" db="UniProtKB">
        <authorList>
            <consortium name="WormBaseParasite"/>
        </authorList>
    </citation>
    <scope>IDENTIFICATION</scope>
</reference>
<keyword evidence="1" id="KW-1185">Reference proteome</keyword>
<dbReference type="Proteomes" id="UP000887540">
    <property type="component" value="Unplaced"/>
</dbReference>